<dbReference type="CDD" id="cd17574">
    <property type="entry name" value="REC_OmpR"/>
    <property type="match status" value="1"/>
</dbReference>
<evidence type="ECO:0000256" key="4">
    <source>
        <dbReference type="ARBA" id="ARBA00023125"/>
    </source>
</evidence>
<dbReference type="PANTHER" id="PTHR48111">
    <property type="entry name" value="REGULATOR OF RPOS"/>
    <property type="match status" value="1"/>
</dbReference>
<dbReference type="SMART" id="SM00448">
    <property type="entry name" value="REC"/>
    <property type="match status" value="1"/>
</dbReference>
<name>G2PW58_9FIRM</name>
<dbReference type="AlphaFoldDB" id="G2PW58"/>
<dbReference type="EMBL" id="CP003001">
    <property type="protein sequence ID" value="AEM74659.1"/>
    <property type="molecule type" value="Genomic_DNA"/>
</dbReference>
<dbReference type="InterPro" id="IPR001789">
    <property type="entry name" value="Sig_transdc_resp-reg_receiver"/>
</dbReference>
<evidence type="ECO:0000259" key="8">
    <source>
        <dbReference type="PROSITE" id="PS50110"/>
    </source>
</evidence>
<dbReference type="Pfam" id="PF00072">
    <property type="entry name" value="Response_reg"/>
    <property type="match status" value="1"/>
</dbReference>
<reference evidence="10 11" key="1">
    <citation type="submission" date="2011-08" db="EMBL/GenBank/DDBJ databases">
        <title>Complete sequence of Caldicellulosiruptor lactoaceticus 6A.</title>
        <authorList>
            <consortium name="US DOE Joint Genome Institute"/>
            <person name="Lucas S."/>
            <person name="Han J."/>
            <person name="Lapidus A."/>
            <person name="Cheng J.-F."/>
            <person name="Goodwin L."/>
            <person name="Pitluck S."/>
            <person name="Peters L."/>
            <person name="Davenport K."/>
            <person name="Detter J.C."/>
            <person name="Han C."/>
            <person name="Tapia R."/>
            <person name="Land M."/>
            <person name="Hauser L."/>
            <person name="Kyrpides N."/>
            <person name="Ivanova N."/>
            <person name="Ovchinnikova G."/>
            <person name="Pagani I."/>
            <person name="Blumer-Schuette S.E."/>
            <person name="Kelly R.M."/>
            <person name="Woyke T."/>
        </authorList>
    </citation>
    <scope>NUCLEOTIDE SEQUENCE [LARGE SCALE GENOMIC DNA]</scope>
    <source>
        <strain evidence="10 11">6A</strain>
    </source>
</reference>
<gene>
    <name evidence="10" type="ORF">Calla_2096</name>
</gene>
<evidence type="ECO:0000256" key="1">
    <source>
        <dbReference type="ARBA" id="ARBA00022553"/>
    </source>
</evidence>
<dbReference type="InterPro" id="IPR001867">
    <property type="entry name" value="OmpR/PhoB-type_DNA-bd"/>
</dbReference>
<dbReference type="InterPro" id="IPR036388">
    <property type="entry name" value="WH-like_DNA-bd_sf"/>
</dbReference>
<feature type="DNA-binding region" description="OmpR/PhoB-type" evidence="7">
    <location>
        <begin position="128"/>
        <end position="226"/>
    </location>
</feature>
<sequence length="231" mass="26801">MPSYKILIIEDEKQIARFIELELKHEGYDVYVCYDGKEGLKKVEEIHPDLILLDIMLPGINGIEICRKIRQHSNVPLIMVTAKDDIPDRVMGLDSGADDYVTKPFAIEELLARIRAALRKSKQLNIIREILTIADLTIDTSKRIVKRADKIIELTKREYDLLEYLVRNKGIVLTRDQILENVWGYSYMGDTNVVDVYIRYLRSKVDDGFKTKLIHTVRGVGYKCEERENED</sequence>
<evidence type="ECO:0000256" key="5">
    <source>
        <dbReference type="ARBA" id="ARBA00023163"/>
    </source>
</evidence>
<evidence type="ECO:0000313" key="11">
    <source>
        <dbReference type="Proteomes" id="UP000009257"/>
    </source>
</evidence>
<accession>G2PW58</accession>
<dbReference type="Gene3D" id="1.10.10.10">
    <property type="entry name" value="Winged helix-like DNA-binding domain superfamily/Winged helix DNA-binding domain"/>
    <property type="match status" value="1"/>
</dbReference>
<dbReference type="SMART" id="SM00862">
    <property type="entry name" value="Trans_reg_C"/>
    <property type="match status" value="1"/>
</dbReference>
<dbReference type="Gene3D" id="3.40.50.2300">
    <property type="match status" value="1"/>
</dbReference>
<dbReference type="GO" id="GO:0000156">
    <property type="term" value="F:phosphorelay response regulator activity"/>
    <property type="evidence" value="ECO:0007669"/>
    <property type="project" value="TreeGrafter"/>
</dbReference>
<keyword evidence="3" id="KW-0805">Transcription regulation</keyword>
<keyword evidence="4 7" id="KW-0238">DNA-binding</keyword>
<dbReference type="Pfam" id="PF00486">
    <property type="entry name" value="Trans_reg_C"/>
    <property type="match status" value="1"/>
</dbReference>
<dbReference type="KEGG" id="clc:Calla_2096"/>
<dbReference type="FunFam" id="3.40.50.2300:FF:000001">
    <property type="entry name" value="DNA-binding response regulator PhoB"/>
    <property type="match status" value="1"/>
</dbReference>
<protein>
    <submittedName>
        <fullName evidence="10">Two component transcriptional regulator, winged helix family</fullName>
    </submittedName>
</protein>
<dbReference type="GO" id="GO:0032993">
    <property type="term" value="C:protein-DNA complex"/>
    <property type="evidence" value="ECO:0007669"/>
    <property type="project" value="TreeGrafter"/>
</dbReference>
<dbReference type="InterPro" id="IPR039420">
    <property type="entry name" value="WalR-like"/>
</dbReference>
<organism evidence="10 11">
    <name type="scientific">Caldicellulosiruptor acetigenus 6A</name>
    <dbReference type="NCBI Taxonomy" id="632516"/>
    <lineage>
        <taxon>Bacteria</taxon>
        <taxon>Bacillati</taxon>
        <taxon>Bacillota</taxon>
        <taxon>Bacillota incertae sedis</taxon>
        <taxon>Caldicellulosiruptorales</taxon>
        <taxon>Caldicellulosiruptoraceae</taxon>
        <taxon>Caldicellulosiruptor</taxon>
    </lineage>
</organism>
<dbReference type="InterPro" id="IPR011006">
    <property type="entry name" value="CheY-like_superfamily"/>
</dbReference>
<dbReference type="Proteomes" id="UP000009257">
    <property type="component" value="Chromosome"/>
</dbReference>
<dbReference type="GO" id="GO:0005829">
    <property type="term" value="C:cytosol"/>
    <property type="evidence" value="ECO:0007669"/>
    <property type="project" value="TreeGrafter"/>
</dbReference>
<dbReference type="RefSeq" id="WP_014043152.1">
    <property type="nucleotide sequence ID" value="NC_015949.1"/>
</dbReference>
<evidence type="ECO:0000259" key="9">
    <source>
        <dbReference type="PROSITE" id="PS51755"/>
    </source>
</evidence>
<dbReference type="HOGENOM" id="CLU_000445_30_1_9"/>
<proteinExistence type="predicted"/>
<evidence type="ECO:0000256" key="7">
    <source>
        <dbReference type="PROSITE-ProRule" id="PRU01091"/>
    </source>
</evidence>
<feature type="modified residue" description="4-aspartylphosphate" evidence="6">
    <location>
        <position position="54"/>
    </location>
</feature>
<evidence type="ECO:0000256" key="6">
    <source>
        <dbReference type="PROSITE-ProRule" id="PRU00169"/>
    </source>
</evidence>
<dbReference type="GO" id="GO:0000976">
    <property type="term" value="F:transcription cis-regulatory region binding"/>
    <property type="evidence" value="ECO:0007669"/>
    <property type="project" value="TreeGrafter"/>
</dbReference>
<evidence type="ECO:0000256" key="2">
    <source>
        <dbReference type="ARBA" id="ARBA00023012"/>
    </source>
</evidence>
<feature type="domain" description="Response regulatory" evidence="8">
    <location>
        <begin position="5"/>
        <end position="118"/>
    </location>
</feature>
<keyword evidence="5" id="KW-0804">Transcription</keyword>
<dbReference type="CDD" id="cd00383">
    <property type="entry name" value="trans_reg_C"/>
    <property type="match status" value="1"/>
</dbReference>
<dbReference type="SUPFAM" id="SSF52172">
    <property type="entry name" value="CheY-like"/>
    <property type="match status" value="1"/>
</dbReference>
<evidence type="ECO:0000313" key="10">
    <source>
        <dbReference type="EMBL" id="AEM74659.1"/>
    </source>
</evidence>
<dbReference type="PANTHER" id="PTHR48111:SF22">
    <property type="entry name" value="REGULATOR OF RPOS"/>
    <property type="match status" value="1"/>
</dbReference>
<dbReference type="GO" id="GO:0006355">
    <property type="term" value="P:regulation of DNA-templated transcription"/>
    <property type="evidence" value="ECO:0007669"/>
    <property type="project" value="InterPro"/>
</dbReference>
<dbReference type="Gene3D" id="6.10.250.690">
    <property type="match status" value="1"/>
</dbReference>
<dbReference type="PROSITE" id="PS50110">
    <property type="entry name" value="RESPONSE_REGULATORY"/>
    <property type="match status" value="1"/>
</dbReference>
<evidence type="ECO:0000256" key="3">
    <source>
        <dbReference type="ARBA" id="ARBA00023015"/>
    </source>
</evidence>
<feature type="domain" description="OmpR/PhoB-type" evidence="9">
    <location>
        <begin position="128"/>
        <end position="226"/>
    </location>
</feature>
<dbReference type="FunFam" id="1.10.10.10:FF:000005">
    <property type="entry name" value="Two-component system response regulator"/>
    <property type="match status" value="1"/>
</dbReference>
<keyword evidence="2" id="KW-0902">Two-component regulatory system</keyword>
<dbReference type="PROSITE" id="PS51755">
    <property type="entry name" value="OMPR_PHOB"/>
    <property type="match status" value="1"/>
</dbReference>
<keyword evidence="1 6" id="KW-0597">Phosphoprotein</keyword>